<dbReference type="SMART" id="SM00406">
    <property type="entry name" value="IGv"/>
    <property type="match status" value="1"/>
</dbReference>
<keyword evidence="5" id="KW-1185">Reference proteome</keyword>
<feature type="domain" description="Ig-like" evidence="3">
    <location>
        <begin position="20"/>
        <end position="114"/>
    </location>
</feature>
<keyword evidence="2" id="KW-0732">Signal</keyword>
<feature type="signal peptide" evidence="2">
    <location>
        <begin position="1"/>
        <end position="23"/>
    </location>
</feature>
<dbReference type="Gene3D" id="2.60.40.10">
    <property type="entry name" value="Immunoglobulins"/>
    <property type="match status" value="1"/>
</dbReference>
<name>A0A7J7F522_DICBM</name>
<dbReference type="InterPro" id="IPR050150">
    <property type="entry name" value="IgV_Light_Chain"/>
</dbReference>
<accession>A0A7J7F522</accession>
<dbReference type="InterPro" id="IPR013106">
    <property type="entry name" value="Ig_V-set"/>
</dbReference>
<evidence type="ECO:0000313" key="5">
    <source>
        <dbReference type="Proteomes" id="UP000551758"/>
    </source>
</evidence>
<evidence type="ECO:0000256" key="1">
    <source>
        <dbReference type="SAM" id="MobiDB-lite"/>
    </source>
</evidence>
<organism evidence="4 5">
    <name type="scientific">Diceros bicornis minor</name>
    <name type="common">South-central black rhinoceros</name>
    <dbReference type="NCBI Taxonomy" id="77932"/>
    <lineage>
        <taxon>Eukaryota</taxon>
        <taxon>Metazoa</taxon>
        <taxon>Chordata</taxon>
        <taxon>Craniata</taxon>
        <taxon>Vertebrata</taxon>
        <taxon>Euteleostomi</taxon>
        <taxon>Mammalia</taxon>
        <taxon>Eutheria</taxon>
        <taxon>Laurasiatheria</taxon>
        <taxon>Perissodactyla</taxon>
        <taxon>Rhinocerotidae</taxon>
        <taxon>Diceros</taxon>
    </lineage>
</organism>
<dbReference type="SMART" id="SM00409">
    <property type="entry name" value="IG"/>
    <property type="match status" value="1"/>
</dbReference>
<protein>
    <recommendedName>
        <fullName evidence="3">Ig-like domain-containing protein</fullName>
    </recommendedName>
</protein>
<proteinExistence type="predicted"/>
<evidence type="ECO:0000256" key="2">
    <source>
        <dbReference type="SAM" id="SignalP"/>
    </source>
</evidence>
<feature type="region of interest" description="Disordered" evidence="1">
    <location>
        <begin position="214"/>
        <end position="280"/>
    </location>
</feature>
<dbReference type="EMBL" id="JACDTQ010001372">
    <property type="protein sequence ID" value="KAF5923057.1"/>
    <property type="molecule type" value="Genomic_DNA"/>
</dbReference>
<sequence>MACWCLALLLTGVLLAGSQPALAQPESLLVFPGQVAQLSCTISPRHPIGDYGVSWYQQRAGSAPRYLLYYRSEEDHHRPSDIPDRFSAAADTAHNACILTISPVQPEDDADYYCSPGRAFRTAQSHCANWRDPPDARPCVPEPGGHARRRPARPDHRDAGPPRGLERSRKCPRQGAGLRALGPPRAPRQQQPRARPCRLRVGAVQVPPCRALPRPRPCPGERPRPGPGEWLRVSSVTACPSGGPGRGRPPAEGSMQGRRRRCPGGVCGSAAARRLSAGKP</sequence>
<feature type="chain" id="PRO_5029826395" description="Ig-like domain-containing protein" evidence="2">
    <location>
        <begin position="24"/>
        <end position="280"/>
    </location>
</feature>
<dbReference type="Pfam" id="PF07686">
    <property type="entry name" value="V-set"/>
    <property type="match status" value="1"/>
</dbReference>
<dbReference type="Proteomes" id="UP000551758">
    <property type="component" value="Unassembled WGS sequence"/>
</dbReference>
<gene>
    <name evidence="4" type="ORF">HPG69_016523</name>
</gene>
<dbReference type="FunFam" id="2.60.40.10:FF:001336">
    <property type="entry name" value="V-set pre-B cell surrogate light chain 3"/>
    <property type="match status" value="1"/>
</dbReference>
<dbReference type="PROSITE" id="PS50835">
    <property type="entry name" value="IG_LIKE"/>
    <property type="match status" value="1"/>
</dbReference>
<evidence type="ECO:0000313" key="4">
    <source>
        <dbReference type="EMBL" id="KAF5923057.1"/>
    </source>
</evidence>
<dbReference type="AlphaFoldDB" id="A0A7J7F522"/>
<comment type="caution">
    <text evidence="4">The sequence shown here is derived from an EMBL/GenBank/DDBJ whole genome shotgun (WGS) entry which is preliminary data.</text>
</comment>
<reference evidence="4 5" key="1">
    <citation type="journal article" date="2020" name="Mol. Biol. Evol.">
        <title>Interspecific Gene Flow and the Evolution of Specialization in Black and White Rhinoceros.</title>
        <authorList>
            <person name="Moodley Y."/>
            <person name="Westbury M.V."/>
            <person name="Russo I.M."/>
            <person name="Gopalakrishnan S."/>
            <person name="Rakotoarivelo A."/>
            <person name="Olsen R.A."/>
            <person name="Prost S."/>
            <person name="Tunstall T."/>
            <person name="Ryder O.A."/>
            <person name="Dalen L."/>
            <person name="Bruford M.W."/>
        </authorList>
    </citation>
    <scope>NUCLEOTIDE SEQUENCE [LARGE SCALE GENOMIC DNA]</scope>
    <source>
        <strain evidence="4">SBR-YM</strain>
        <tissue evidence="4">Skin</tissue>
    </source>
</reference>
<dbReference type="InterPro" id="IPR003599">
    <property type="entry name" value="Ig_sub"/>
</dbReference>
<dbReference type="InterPro" id="IPR007110">
    <property type="entry name" value="Ig-like_dom"/>
</dbReference>
<dbReference type="InterPro" id="IPR036179">
    <property type="entry name" value="Ig-like_dom_sf"/>
</dbReference>
<evidence type="ECO:0000259" key="3">
    <source>
        <dbReference type="PROSITE" id="PS50835"/>
    </source>
</evidence>
<feature type="compositionally biased region" description="Basic and acidic residues" evidence="1">
    <location>
        <begin position="152"/>
        <end position="169"/>
    </location>
</feature>
<feature type="region of interest" description="Disordered" evidence="1">
    <location>
        <begin position="131"/>
        <end position="197"/>
    </location>
</feature>
<dbReference type="PANTHER" id="PTHR23267">
    <property type="entry name" value="IMMUNOGLOBULIN LIGHT CHAIN"/>
    <property type="match status" value="1"/>
</dbReference>
<dbReference type="SUPFAM" id="SSF48726">
    <property type="entry name" value="Immunoglobulin"/>
    <property type="match status" value="1"/>
</dbReference>
<dbReference type="InterPro" id="IPR013783">
    <property type="entry name" value="Ig-like_fold"/>
</dbReference>
<feature type="compositionally biased region" description="Low complexity" evidence="1">
    <location>
        <begin position="175"/>
        <end position="194"/>
    </location>
</feature>